<feature type="non-terminal residue" evidence="8">
    <location>
        <position position="1"/>
    </location>
</feature>
<evidence type="ECO:0000256" key="1">
    <source>
        <dbReference type="ARBA" id="ARBA00007553"/>
    </source>
</evidence>
<accession>A0A1B6LMT4</accession>
<dbReference type="SMART" id="SM00701">
    <property type="entry name" value="PGRP"/>
    <property type="match status" value="1"/>
</dbReference>
<dbReference type="GO" id="GO:0008270">
    <property type="term" value="F:zinc ion binding"/>
    <property type="evidence" value="ECO:0007669"/>
    <property type="project" value="InterPro"/>
</dbReference>
<reference evidence="8" key="1">
    <citation type="submission" date="2015-11" db="EMBL/GenBank/DDBJ databases">
        <title>De novo transcriptome assembly of four potential Pierce s Disease insect vectors from Arizona vineyards.</title>
        <authorList>
            <person name="Tassone E.E."/>
        </authorList>
    </citation>
    <scope>NUCLEOTIDE SEQUENCE</scope>
</reference>
<evidence type="ECO:0000256" key="5">
    <source>
        <dbReference type="SAM" id="Phobius"/>
    </source>
</evidence>
<dbReference type="GO" id="GO:0045087">
    <property type="term" value="P:innate immune response"/>
    <property type="evidence" value="ECO:0007669"/>
    <property type="project" value="UniProtKB-KW"/>
</dbReference>
<evidence type="ECO:0000259" key="6">
    <source>
        <dbReference type="SMART" id="SM00644"/>
    </source>
</evidence>
<evidence type="ECO:0000256" key="4">
    <source>
        <dbReference type="SAM" id="MobiDB-lite"/>
    </source>
</evidence>
<dbReference type="InterPro" id="IPR015510">
    <property type="entry name" value="PGRP"/>
</dbReference>
<comment type="similarity">
    <text evidence="1">Belongs to the N-acetylmuramoyl-L-alanine amidase 2 family.</text>
</comment>
<dbReference type="PANTHER" id="PTHR11022:SF41">
    <property type="entry name" value="PEPTIDOGLYCAN-RECOGNITION PROTEIN LC-RELATED"/>
    <property type="match status" value="1"/>
</dbReference>
<dbReference type="GO" id="GO:0009253">
    <property type="term" value="P:peptidoglycan catabolic process"/>
    <property type="evidence" value="ECO:0007669"/>
    <property type="project" value="InterPro"/>
</dbReference>
<dbReference type="InterPro" id="IPR006619">
    <property type="entry name" value="PGRP_domain_met/bac"/>
</dbReference>
<dbReference type="AlphaFoldDB" id="A0A1B6LMT4"/>
<dbReference type="FunFam" id="3.40.80.10:FF:000001">
    <property type="entry name" value="Peptidoglycan recognition protein 1"/>
    <property type="match status" value="1"/>
</dbReference>
<feature type="domain" description="Peptidoglycan recognition protein family" evidence="7">
    <location>
        <begin position="229"/>
        <end position="372"/>
    </location>
</feature>
<evidence type="ECO:0000313" key="8">
    <source>
        <dbReference type="EMBL" id="JAT25042.1"/>
    </source>
</evidence>
<proteinExistence type="inferred from homology"/>
<feature type="domain" description="N-acetylmuramoyl-L-alanine amidase" evidence="6">
    <location>
        <begin position="243"/>
        <end position="378"/>
    </location>
</feature>
<protein>
    <recommendedName>
        <fullName evidence="9">Peptidoglycan recognition protein family domain-containing protein</fullName>
    </recommendedName>
</protein>
<keyword evidence="3" id="KW-0391">Immunity</keyword>
<feature type="transmembrane region" description="Helical" evidence="5">
    <location>
        <begin position="118"/>
        <end position="142"/>
    </location>
</feature>
<keyword evidence="5" id="KW-1133">Transmembrane helix</keyword>
<dbReference type="Pfam" id="PF01510">
    <property type="entry name" value="Amidase_2"/>
    <property type="match status" value="1"/>
</dbReference>
<name>A0A1B6LMT4_9HEMI</name>
<organism evidence="8">
    <name type="scientific">Graphocephala atropunctata</name>
    <dbReference type="NCBI Taxonomy" id="36148"/>
    <lineage>
        <taxon>Eukaryota</taxon>
        <taxon>Metazoa</taxon>
        <taxon>Ecdysozoa</taxon>
        <taxon>Arthropoda</taxon>
        <taxon>Hexapoda</taxon>
        <taxon>Insecta</taxon>
        <taxon>Pterygota</taxon>
        <taxon>Neoptera</taxon>
        <taxon>Paraneoptera</taxon>
        <taxon>Hemiptera</taxon>
        <taxon>Auchenorrhyncha</taxon>
        <taxon>Membracoidea</taxon>
        <taxon>Cicadellidae</taxon>
        <taxon>Cicadellinae</taxon>
        <taxon>Cicadellini</taxon>
        <taxon>Graphocephala</taxon>
    </lineage>
</organism>
<sequence length="398" mass="44695">SVRSYDSEDGEPLLNPPPYQPPAAPGYIENINIFAQSANTTASKEVAVHIGAEVKYEINYVNTPKDGNDVRSQLELEEIVEKYVRPNLYPQNTVNNHMVVSHRRNDIVSNTLGLQSKWYYLIVTLVALSGVVCIASAIGFSLNNFWSTPEEPDQPTSEALNTSTERNEEVIVLHKGWWYLMVVLVSLSCINLVSTAMFSFNKYINSGGTSQFGSTDVDTVPQEFLLGAPRIMNRSIWLAQPPTGKLDPNPLPVERVIVSHTATEEALTLAQCCNLVRNIQMNHIEARRWYDIGFNFLVGGDGSVYFGRGWDWVGAHTKGHNHGTLGVAMIGTFTHKLPNDSQMTALRRLIKLGVRMKKIKKNYSLVTECQLHHTWSPERRLAEELARWPHFDSSFPVL</sequence>
<evidence type="ECO:0008006" key="9">
    <source>
        <dbReference type="Google" id="ProtNLM"/>
    </source>
</evidence>
<feature type="transmembrane region" description="Helical" evidence="5">
    <location>
        <begin position="177"/>
        <end position="200"/>
    </location>
</feature>
<evidence type="ECO:0000256" key="3">
    <source>
        <dbReference type="ARBA" id="ARBA00022859"/>
    </source>
</evidence>
<dbReference type="SMART" id="SM00644">
    <property type="entry name" value="Ami_2"/>
    <property type="match status" value="1"/>
</dbReference>
<gene>
    <name evidence="8" type="ORF">g.37988</name>
</gene>
<evidence type="ECO:0000256" key="2">
    <source>
        <dbReference type="ARBA" id="ARBA00022588"/>
    </source>
</evidence>
<dbReference type="CDD" id="cd06583">
    <property type="entry name" value="PGRP"/>
    <property type="match status" value="1"/>
</dbReference>
<keyword evidence="5" id="KW-0472">Membrane</keyword>
<dbReference type="PANTHER" id="PTHR11022">
    <property type="entry name" value="PEPTIDOGLYCAN RECOGNITION PROTEIN"/>
    <property type="match status" value="1"/>
</dbReference>
<dbReference type="SUPFAM" id="SSF55846">
    <property type="entry name" value="N-acetylmuramoyl-L-alanine amidase-like"/>
    <property type="match status" value="1"/>
</dbReference>
<dbReference type="InterPro" id="IPR002502">
    <property type="entry name" value="Amidase_domain"/>
</dbReference>
<feature type="region of interest" description="Disordered" evidence="4">
    <location>
        <begin position="1"/>
        <end position="21"/>
    </location>
</feature>
<dbReference type="InterPro" id="IPR036505">
    <property type="entry name" value="Amidase/PGRP_sf"/>
</dbReference>
<dbReference type="Gene3D" id="3.40.80.10">
    <property type="entry name" value="Peptidoglycan recognition protein-like"/>
    <property type="match status" value="1"/>
</dbReference>
<dbReference type="EMBL" id="GEBQ01014935">
    <property type="protein sequence ID" value="JAT25042.1"/>
    <property type="molecule type" value="Transcribed_RNA"/>
</dbReference>
<keyword evidence="5" id="KW-0812">Transmembrane</keyword>
<evidence type="ECO:0000259" key="7">
    <source>
        <dbReference type="SMART" id="SM00701"/>
    </source>
</evidence>
<dbReference type="GO" id="GO:0008745">
    <property type="term" value="F:N-acetylmuramoyl-L-alanine amidase activity"/>
    <property type="evidence" value="ECO:0007669"/>
    <property type="project" value="InterPro"/>
</dbReference>
<keyword evidence="2" id="KW-0399">Innate immunity</keyword>